<comment type="caution">
    <text evidence="1">The sequence shown here is derived from an EMBL/GenBank/DDBJ whole genome shotgun (WGS) entry which is preliminary data.</text>
</comment>
<protein>
    <submittedName>
        <fullName evidence="1">Uncharacterized protein</fullName>
    </submittedName>
</protein>
<organism evidence="1 2">
    <name type="scientific">Halalkalibacter suaedae</name>
    <dbReference type="NCBI Taxonomy" id="2822140"/>
    <lineage>
        <taxon>Bacteria</taxon>
        <taxon>Bacillati</taxon>
        <taxon>Bacillota</taxon>
        <taxon>Bacilli</taxon>
        <taxon>Bacillales</taxon>
        <taxon>Bacillaceae</taxon>
        <taxon>Halalkalibacter</taxon>
    </lineage>
</organism>
<keyword evidence="2" id="KW-1185">Reference proteome</keyword>
<dbReference type="RefSeq" id="WP_210594965.1">
    <property type="nucleotide sequence ID" value="NZ_JAGKSQ010000001.1"/>
</dbReference>
<proteinExistence type="predicted"/>
<gene>
    <name evidence="1" type="ORF">J7W16_00455</name>
</gene>
<dbReference type="EMBL" id="JAGKSQ010000001">
    <property type="protein sequence ID" value="MBP3949582.1"/>
    <property type="molecule type" value="Genomic_DNA"/>
</dbReference>
<dbReference type="AlphaFoldDB" id="A0A940WSF2"/>
<accession>A0A940WSF2</accession>
<evidence type="ECO:0000313" key="2">
    <source>
        <dbReference type="Proteomes" id="UP000678228"/>
    </source>
</evidence>
<dbReference type="Proteomes" id="UP000678228">
    <property type="component" value="Unassembled WGS sequence"/>
</dbReference>
<name>A0A940WSF2_9BACI</name>
<reference evidence="1" key="1">
    <citation type="submission" date="2021-03" db="EMBL/GenBank/DDBJ databases">
        <title>Bacillus suaedae sp. nov., isolated from Suaeda aralocaspica.</title>
        <authorList>
            <person name="Lei R.F.R."/>
        </authorList>
    </citation>
    <scope>NUCLEOTIDE SEQUENCE</scope>
    <source>
        <strain evidence="1">YZJH907-2</strain>
    </source>
</reference>
<sequence length="407" mass="48847">MANSLYIEMEQDVLYTYKQIISSRYVTNRSLELITNDAKKRISVRAATSAWRPLLGYIDGVFRLSFEKKSYHEFERRFLYLFEALNDDLLEVAPYDDQAFLKALIRLTIEYAHVEESPWPEILFQHTKKMEIAQIEYIYDELTAIDQKACSRSLAVIYSYISIVVGKEMTALTLLTNQPSTFTEQELHPHFALLKKRSRWRTLDQWFKKLFPKRNHGQFGSLQPIWDELQTAYSSNSDQQESIWNRWLLSPNDQRFLQLCRHLQKEQEHALVEQLLPELEKRLHQLEAAKTYEKWLLRYKKFDLAKEYFLKHELEPLRMRNEKVELLDAISKEQPLLARPIFHQMVVRLVEKKSRVHYQQAASYIKNLQLLYVGPEEEERFKYFLTKLKKQYRTYRAFVEELKQIDL</sequence>
<evidence type="ECO:0000313" key="1">
    <source>
        <dbReference type="EMBL" id="MBP3949582.1"/>
    </source>
</evidence>